<dbReference type="EMBL" id="JACOOR010000008">
    <property type="protein sequence ID" value="MBC5660743.1"/>
    <property type="molecule type" value="Genomic_DNA"/>
</dbReference>
<evidence type="ECO:0000256" key="1">
    <source>
        <dbReference type="SAM" id="Phobius"/>
    </source>
</evidence>
<keyword evidence="1" id="KW-0812">Transmembrane</keyword>
<feature type="transmembrane region" description="Helical" evidence="1">
    <location>
        <begin position="20"/>
        <end position="51"/>
    </location>
</feature>
<dbReference type="RefSeq" id="WP_186872575.1">
    <property type="nucleotide sequence ID" value="NZ_JACOOR010000008.1"/>
</dbReference>
<sequence length="245" mass="27569">MDYRKLRLERNEIIRYALEAGALTGLVGFCFYNSLAALLLYPLVLLFYLRYKTETRIRQRREELKLQFKDAVQAIAAALRAGYSVENAVAEAGRDLTRMYSEKADMVQELAAMQRKMEGGQTIESVMENFGERSGIEEAETFAEIFAVGKRNGGDLIGIMNDTARTIAQTVETERSVAASLGSRRYEQRIMNAIPFVMFLYLRVGSRGFLDPLYGNLTGILIMTLCLAIYVGAWMLGKKLLGIEV</sequence>
<name>A0A923RMW9_9FIRM</name>
<dbReference type="PANTHER" id="PTHR35007">
    <property type="entry name" value="INTEGRAL MEMBRANE PROTEIN-RELATED"/>
    <property type="match status" value="1"/>
</dbReference>
<keyword evidence="1" id="KW-0472">Membrane</keyword>
<accession>A0A923RMW9</accession>
<dbReference type="Gene3D" id="1.20.81.30">
    <property type="entry name" value="Type II secretion system (T2SS), domain F"/>
    <property type="match status" value="1"/>
</dbReference>
<evidence type="ECO:0000313" key="2">
    <source>
        <dbReference type="EMBL" id="MBC5660743.1"/>
    </source>
</evidence>
<feature type="transmembrane region" description="Helical" evidence="1">
    <location>
        <begin position="216"/>
        <end position="236"/>
    </location>
</feature>
<reference evidence="2" key="1">
    <citation type="submission" date="2020-08" db="EMBL/GenBank/DDBJ databases">
        <title>Genome public.</title>
        <authorList>
            <person name="Liu C."/>
            <person name="Sun Q."/>
        </authorList>
    </citation>
    <scope>NUCLEOTIDE SEQUENCE</scope>
    <source>
        <strain evidence="2">NSJ-68</strain>
    </source>
</reference>
<dbReference type="InterPro" id="IPR042094">
    <property type="entry name" value="T2SS_GspF_sf"/>
</dbReference>
<dbReference type="Proteomes" id="UP000649345">
    <property type="component" value="Unassembled WGS sequence"/>
</dbReference>
<evidence type="ECO:0000313" key="3">
    <source>
        <dbReference type="Proteomes" id="UP000649345"/>
    </source>
</evidence>
<dbReference type="AlphaFoldDB" id="A0A923RMW9"/>
<keyword evidence="1" id="KW-1133">Transmembrane helix</keyword>
<comment type="caution">
    <text evidence="2">The sequence shown here is derived from an EMBL/GenBank/DDBJ whole genome shotgun (WGS) entry which is preliminary data.</text>
</comment>
<dbReference type="PANTHER" id="PTHR35007:SF1">
    <property type="entry name" value="PILUS ASSEMBLY PROTEIN"/>
    <property type="match status" value="1"/>
</dbReference>
<dbReference type="GO" id="GO:0005886">
    <property type="term" value="C:plasma membrane"/>
    <property type="evidence" value="ECO:0007669"/>
    <property type="project" value="UniProtKB-SubCell"/>
</dbReference>
<organism evidence="2 3">
    <name type="scientific">Anaerosacchariphilus hominis</name>
    <dbReference type="NCBI Taxonomy" id="2763017"/>
    <lineage>
        <taxon>Bacteria</taxon>
        <taxon>Bacillati</taxon>
        <taxon>Bacillota</taxon>
        <taxon>Clostridia</taxon>
        <taxon>Lachnospirales</taxon>
        <taxon>Lachnospiraceae</taxon>
        <taxon>Anaerosacchariphilus</taxon>
    </lineage>
</organism>
<protein>
    <submittedName>
        <fullName evidence="2">Type II secretion system F family protein</fullName>
    </submittedName>
</protein>
<keyword evidence="3" id="KW-1185">Reference proteome</keyword>
<gene>
    <name evidence="2" type="ORF">H8S44_13330</name>
</gene>
<proteinExistence type="predicted"/>